<dbReference type="SUPFAM" id="SSF52172">
    <property type="entry name" value="CheY-like"/>
    <property type="match status" value="1"/>
</dbReference>
<protein>
    <recommendedName>
        <fullName evidence="3">Response regulatory domain-containing protein</fullName>
    </recommendedName>
</protein>
<dbReference type="EMBL" id="BMQG01000003">
    <property type="protein sequence ID" value="GGM37812.1"/>
    <property type="molecule type" value="Genomic_DNA"/>
</dbReference>
<evidence type="ECO:0000313" key="4">
    <source>
        <dbReference type="EMBL" id="GGM37812.1"/>
    </source>
</evidence>
<reference evidence="5" key="1">
    <citation type="journal article" date="2019" name="Int. J. Syst. Evol. Microbiol.">
        <title>The Global Catalogue of Microorganisms (GCM) 10K type strain sequencing project: providing services to taxonomists for standard genome sequencing and annotation.</title>
        <authorList>
            <consortium name="The Broad Institute Genomics Platform"/>
            <consortium name="The Broad Institute Genome Sequencing Center for Infectious Disease"/>
            <person name="Wu L."/>
            <person name="Ma J."/>
        </authorList>
    </citation>
    <scope>NUCLEOTIDE SEQUENCE [LARGE SCALE GENOMIC DNA]</scope>
    <source>
        <strain evidence="5">JCM 31047</strain>
    </source>
</reference>
<keyword evidence="1 2" id="KW-0597">Phosphoprotein</keyword>
<keyword evidence="5" id="KW-1185">Reference proteome</keyword>
<sequence length="136" mass="14606">MTRHLPANATLFGHVPSRHVLVVEDAPGMRLLLCHILQQGGHRPLVAESVEAAFAELERGPVDVIVTDLMLPGRSGLDLLRSLSDIPGAPPVIVLTGSGEEVLREQALNLGARSVLFKPFSRYELLDAIFAAGLRG</sequence>
<evidence type="ECO:0000259" key="3">
    <source>
        <dbReference type="PROSITE" id="PS50110"/>
    </source>
</evidence>
<dbReference type="Pfam" id="PF00072">
    <property type="entry name" value="Response_reg"/>
    <property type="match status" value="1"/>
</dbReference>
<dbReference type="Gene3D" id="3.40.50.2300">
    <property type="match status" value="1"/>
</dbReference>
<dbReference type="InterPro" id="IPR050595">
    <property type="entry name" value="Bact_response_regulator"/>
</dbReference>
<dbReference type="CDD" id="cd00156">
    <property type="entry name" value="REC"/>
    <property type="match status" value="1"/>
</dbReference>
<dbReference type="InterPro" id="IPR011006">
    <property type="entry name" value="CheY-like_superfamily"/>
</dbReference>
<dbReference type="AlphaFoldDB" id="A0A8H9L6Z8"/>
<dbReference type="PANTHER" id="PTHR44591">
    <property type="entry name" value="STRESS RESPONSE REGULATOR PROTEIN 1"/>
    <property type="match status" value="1"/>
</dbReference>
<evidence type="ECO:0000313" key="5">
    <source>
        <dbReference type="Proteomes" id="UP000600547"/>
    </source>
</evidence>
<name>A0A8H9L6Z8_9DEIO</name>
<dbReference type="PROSITE" id="PS50110">
    <property type="entry name" value="RESPONSE_REGULATORY"/>
    <property type="match status" value="1"/>
</dbReference>
<feature type="modified residue" description="4-aspartylphosphate" evidence="2">
    <location>
        <position position="68"/>
    </location>
</feature>
<accession>A0A8H9L6Z8</accession>
<evidence type="ECO:0000256" key="2">
    <source>
        <dbReference type="PROSITE-ProRule" id="PRU00169"/>
    </source>
</evidence>
<dbReference type="PANTHER" id="PTHR44591:SF3">
    <property type="entry name" value="RESPONSE REGULATORY DOMAIN-CONTAINING PROTEIN"/>
    <property type="match status" value="1"/>
</dbReference>
<evidence type="ECO:0000256" key="1">
    <source>
        <dbReference type="ARBA" id="ARBA00022553"/>
    </source>
</evidence>
<proteinExistence type="predicted"/>
<gene>
    <name evidence="4" type="ORF">GCM10008956_12710</name>
</gene>
<dbReference type="SMART" id="SM00448">
    <property type="entry name" value="REC"/>
    <property type="match status" value="1"/>
</dbReference>
<dbReference type="Proteomes" id="UP000600547">
    <property type="component" value="Unassembled WGS sequence"/>
</dbReference>
<feature type="domain" description="Response regulatory" evidence="3">
    <location>
        <begin position="19"/>
        <end position="133"/>
    </location>
</feature>
<dbReference type="GO" id="GO:0000160">
    <property type="term" value="P:phosphorelay signal transduction system"/>
    <property type="evidence" value="ECO:0007669"/>
    <property type="project" value="InterPro"/>
</dbReference>
<comment type="caution">
    <text evidence="4">The sequence shown here is derived from an EMBL/GenBank/DDBJ whole genome shotgun (WGS) entry which is preliminary data.</text>
</comment>
<dbReference type="InterPro" id="IPR001789">
    <property type="entry name" value="Sig_transdc_resp-reg_receiver"/>
</dbReference>
<organism evidence="4 5">
    <name type="scientific">Deinococcus arenae</name>
    <dbReference type="NCBI Taxonomy" id="1452751"/>
    <lineage>
        <taxon>Bacteria</taxon>
        <taxon>Thermotogati</taxon>
        <taxon>Deinococcota</taxon>
        <taxon>Deinococci</taxon>
        <taxon>Deinococcales</taxon>
        <taxon>Deinococcaceae</taxon>
        <taxon>Deinococcus</taxon>
    </lineage>
</organism>
<dbReference type="RefSeq" id="WP_110833230.1">
    <property type="nucleotide sequence ID" value="NZ_BMQG01000003.1"/>
</dbReference>